<dbReference type="InterPro" id="IPR027417">
    <property type="entry name" value="P-loop_NTPase"/>
</dbReference>
<dbReference type="InterPro" id="IPR056681">
    <property type="entry name" value="DUF7779"/>
</dbReference>
<dbReference type="Proteomes" id="UP000245910">
    <property type="component" value="Chromosome II"/>
</dbReference>
<sequence>MRLQRKSWSELRQVYHLSELKAPADGIDIVVVPGLWAQGCPKNEENSCSWLKLLLASTDQDTRVFIFTYDIDSTGAEDGHVWHQLLVLGGSLLDNIRQARPVDYHRRPLYFICHGLGGIILKRALNLAHHDYPNIHNALSGIVFLGTPHLCTTEDDRWDNWRKILQLYRKDVPKTVLRNEDKESLAYVCEQFSALNLPVPILSVFESTETKVPASGLGFIRKGGRLNVKLVDRVHAAVNTTHEELVPADSPHSGLPVVIPGTSLFQRMIRFIHKAPLEGKSLVTKAFGKLQISYTISYTDTESHCSPPNGSPERDSSPGSSVTGTRTVLLPCHMLGQTRNRGFFGQKSILEQIEEALKLENLTVDDNSGHSSGEEEEPLQAFALCGIGGLGKTEIAVEFAHSHKSDFDAIFWVNSASTDKLNGCYRNMAVQLGLSDEAVALREDPESIREIVKAWLSNPIKTMGAGQDLGSKARWLIVFDNADDPDILSDFWPLNGPGSILITSRNPLAKQDPPGFANLLGIDLPSMTPQDAGAWLQGLSRREKEQSGREVCETIAERMGGLPLAIVQMAYLIRTKHLSLSEFLESYNHDARRFQSAPVKGMTRQQTVASIWNIESLTPSALALLRILSVLDPDNIPENMLMAGADKVDLDDYPKDKFEYMDARAELIQSSLITRNMELGFLKIHRLVQDVVRDQLGIAELRSVFDAAVVLLSTVWPFFDETNELGSDRLRKVQEYLPHADTLQELVKEKSPEKLKPNIAVASLFNEAAWHLRFFILQSWGFNLRSGFEYARLSQQILNANSEGQDTNRYSYLLTNSYRYQGITSIYMLTKDAVPCCKKWIELLVDRIQKYKEPVDIKTLPISYNELGIALMTIPDTKEALKAFETCCEMLDQQRKSDKLPFPFAWQHRGTVTAWSGNPDAGYEILAPILKEREDKLGKDNTEGIEDGHLLTYMGNIRRLQGQSDWYNFAKRGLSVLRITCGENASFTIQASYRLARAHFERAEYDEAIALLRKCVAFPGDVPWYKADLGRYCWKLGRALQASGNSGSETRELLKRSMDIRHDLVPNDDREEDELTDSDWDELIYVLYR</sequence>
<organism evidence="4 5">
    <name type="scientific">Fusarium venenatum</name>
    <dbReference type="NCBI Taxonomy" id="56646"/>
    <lineage>
        <taxon>Eukaryota</taxon>
        <taxon>Fungi</taxon>
        <taxon>Dikarya</taxon>
        <taxon>Ascomycota</taxon>
        <taxon>Pezizomycotina</taxon>
        <taxon>Sordariomycetes</taxon>
        <taxon>Hypocreomycetidae</taxon>
        <taxon>Hypocreales</taxon>
        <taxon>Nectriaceae</taxon>
        <taxon>Fusarium</taxon>
    </lineage>
</organism>
<dbReference type="PANTHER" id="PTHR35205:SF1">
    <property type="entry name" value="ZU5 DOMAIN-CONTAINING PROTEIN"/>
    <property type="match status" value="1"/>
</dbReference>
<name>A0A2L2T1V9_9HYPO</name>
<evidence type="ECO:0000259" key="2">
    <source>
        <dbReference type="Pfam" id="PF00931"/>
    </source>
</evidence>
<dbReference type="Gene3D" id="3.40.50.1820">
    <property type="entry name" value="alpha/beta hydrolase"/>
    <property type="match status" value="1"/>
</dbReference>
<dbReference type="STRING" id="56646.A0A2L2T1V9"/>
<evidence type="ECO:0000256" key="1">
    <source>
        <dbReference type="SAM" id="MobiDB-lite"/>
    </source>
</evidence>
<dbReference type="Pfam" id="PF00931">
    <property type="entry name" value="NB-ARC"/>
    <property type="match status" value="1"/>
</dbReference>
<evidence type="ECO:0000259" key="3">
    <source>
        <dbReference type="Pfam" id="PF25000"/>
    </source>
</evidence>
<dbReference type="SMART" id="SM00028">
    <property type="entry name" value="TPR"/>
    <property type="match status" value="2"/>
</dbReference>
<dbReference type="Gene3D" id="1.25.40.10">
    <property type="entry name" value="Tetratricopeptide repeat domain"/>
    <property type="match status" value="1"/>
</dbReference>
<feature type="domain" description="DUF7779" evidence="3">
    <location>
        <begin position="612"/>
        <end position="697"/>
    </location>
</feature>
<accession>A0A2L2T1V9</accession>
<reference evidence="5" key="1">
    <citation type="submission" date="2014-10" db="EMBL/GenBank/DDBJ databases">
        <authorList>
            <person name="King R."/>
        </authorList>
    </citation>
    <scope>NUCLEOTIDE SEQUENCE [LARGE SCALE GENOMIC DNA]</scope>
    <source>
        <strain evidence="5">A3/5</strain>
    </source>
</reference>
<dbReference type="SUPFAM" id="SSF52540">
    <property type="entry name" value="P-loop containing nucleoside triphosphate hydrolases"/>
    <property type="match status" value="1"/>
</dbReference>
<dbReference type="InterPro" id="IPR029058">
    <property type="entry name" value="AB_hydrolase_fold"/>
</dbReference>
<evidence type="ECO:0000313" key="4">
    <source>
        <dbReference type="EMBL" id="CEI63419.1"/>
    </source>
</evidence>
<proteinExistence type="predicted"/>
<dbReference type="Pfam" id="PF25000">
    <property type="entry name" value="DUF7779"/>
    <property type="match status" value="1"/>
</dbReference>
<feature type="region of interest" description="Disordered" evidence="1">
    <location>
        <begin position="300"/>
        <end position="323"/>
    </location>
</feature>
<evidence type="ECO:0000313" key="5">
    <source>
        <dbReference type="Proteomes" id="UP000245910"/>
    </source>
</evidence>
<dbReference type="SUPFAM" id="SSF48452">
    <property type="entry name" value="TPR-like"/>
    <property type="match status" value="1"/>
</dbReference>
<dbReference type="InterPro" id="IPR002182">
    <property type="entry name" value="NB-ARC"/>
</dbReference>
<dbReference type="SUPFAM" id="SSF53474">
    <property type="entry name" value="alpha/beta-Hydrolases"/>
    <property type="match status" value="1"/>
</dbReference>
<dbReference type="GO" id="GO:0043531">
    <property type="term" value="F:ADP binding"/>
    <property type="evidence" value="ECO:0007669"/>
    <property type="project" value="InterPro"/>
</dbReference>
<dbReference type="AlphaFoldDB" id="A0A2L2T1V9"/>
<dbReference type="EMBL" id="LN649230">
    <property type="protein sequence ID" value="CEI63419.1"/>
    <property type="molecule type" value="Genomic_DNA"/>
</dbReference>
<keyword evidence="5" id="KW-1185">Reference proteome</keyword>
<protein>
    <submittedName>
        <fullName evidence="4">Uncharacterized protein</fullName>
    </submittedName>
</protein>
<dbReference type="Gene3D" id="3.40.50.300">
    <property type="entry name" value="P-loop containing nucleotide triphosphate hydrolases"/>
    <property type="match status" value="1"/>
</dbReference>
<dbReference type="PANTHER" id="PTHR35205">
    <property type="entry name" value="NB-ARC AND TPR DOMAIN PROTEIN"/>
    <property type="match status" value="1"/>
</dbReference>
<dbReference type="InterPro" id="IPR011990">
    <property type="entry name" value="TPR-like_helical_dom_sf"/>
</dbReference>
<dbReference type="InterPro" id="IPR019734">
    <property type="entry name" value="TPR_rpt"/>
</dbReference>
<feature type="domain" description="NB-ARC" evidence="2">
    <location>
        <begin position="376"/>
        <end position="454"/>
    </location>
</feature>